<gene>
    <name evidence="1" type="ORF">CLUMA_CG012774</name>
</gene>
<accession>A0A1J1IGG2</accession>
<dbReference type="AlphaFoldDB" id="A0A1J1IGG2"/>
<organism evidence="1 2">
    <name type="scientific">Clunio marinus</name>
    <dbReference type="NCBI Taxonomy" id="568069"/>
    <lineage>
        <taxon>Eukaryota</taxon>
        <taxon>Metazoa</taxon>
        <taxon>Ecdysozoa</taxon>
        <taxon>Arthropoda</taxon>
        <taxon>Hexapoda</taxon>
        <taxon>Insecta</taxon>
        <taxon>Pterygota</taxon>
        <taxon>Neoptera</taxon>
        <taxon>Endopterygota</taxon>
        <taxon>Diptera</taxon>
        <taxon>Nematocera</taxon>
        <taxon>Chironomoidea</taxon>
        <taxon>Chironomidae</taxon>
        <taxon>Clunio</taxon>
    </lineage>
</organism>
<reference evidence="1 2" key="1">
    <citation type="submission" date="2015-04" db="EMBL/GenBank/DDBJ databases">
        <authorList>
            <person name="Syromyatnikov M.Y."/>
            <person name="Popov V.N."/>
        </authorList>
    </citation>
    <scope>NUCLEOTIDE SEQUENCE [LARGE SCALE GENOMIC DNA]</scope>
</reference>
<evidence type="ECO:0000313" key="2">
    <source>
        <dbReference type="Proteomes" id="UP000183832"/>
    </source>
</evidence>
<sequence>MVRKRAILAVANKISPSLIISLKKSFSFPQGKQNHDNQQYNGDLIKIISRFICKLEINNVGVALESDVLKLQKLIRSFQDPIQQRETKRERQIMNERKSVKIKKDFKAKDNL</sequence>
<keyword evidence="2" id="KW-1185">Reference proteome</keyword>
<dbReference type="EMBL" id="CVRI01000050">
    <property type="protein sequence ID" value="CRK99288.1"/>
    <property type="molecule type" value="Genomic_DNA"/>
</dbReference>
<protein>
    <submittedName>
        <fullName evidence="1">CLUMA_CG012774, isoform A</fullName>
    </submittedName>
</protein>
<proteinExistence type="predicted"/>
<dbReference type="Proteomes" id="UP000183832">
    <property type="component" value="Unassembled WGS sequence"/>
</dbReference>
<name>A0A1J1IGG2_9DIPT</name>
<evidence type="ECO:0000313" key="1">
    <source>
        <dbReference type="EMBL" id="CRK99288.1"/>
    </source>
</evidence>